<dbReference type="PIRSF" id="PIRSF006268">
    <property type="entry name" value="ApbE"/>
    <property type="match status" value="1"/>
</dbReference>
<sequence length="334" mass="35997">MVFSRQHCRVHIVLLLILCACRVSAVSAGEWLSGGRAIMGTEVRVELWADDADVGRALQAQVFAEFERLDTMMSPWKPASEISRVNREAARSPQKVSAEMFNVVLRSLHYSQLSNGAFDISFAAAGQHYDYRSGKRPERETLKAAQAAIDFRSIVLDAQGQTIAFARPGMALDLGGIAKGYAVDRGISILVAAGITSAVVSAGGDSRILGDMGDRPRMIGVRHPREEGEYAAIIPLVDTAVSTSGDYERFFEEEGVRYHHILDPATGESADGLQSATVIAPLSLDCDALSTTVFVLGIERGLALVNSLEGVDAILIDADGKLHYSDELLLSTTE</sequence>
<accession>A0A5P9NN57</accession>
<evidence type="ECO:0000313" key="15">
    <source>
        <dbReference type="Proteomes" id="UP000326287"/>
    </source>
</evidence>
<proteinExistence type="inferred from homology"/>
<keyword evidence="8 11" id="KW-0460">Magnesium</keyword>
<reference evidence="14 15" key="1">
    <citation type="submission" date="2019-02" db="EMBL/GenBank/DDBJ databases">
        <authorList>
            <person name="Li S.-H."/>
        </authorList>
    </citation>
    <scope>NUCLEOTIDE SEQUENCE [LARGE SCALE GENOMIC DNA]</scope>
    <source>
        <strain evidence="14 15">IMCC14385</strain>
    </source>
</reference>
<evidence type="ECO:0000256" key="11">
    <source>
        <dbReference type="PIRNR" id="PIRNR006268"/>
    </source>
</evidence>
<feature type="signal peptide" evidence="13">
    <location>
        <begin position="1"/>
        <end position="25"/>
    </location>
</feature>
<keyword evidence="15" id="KW-1185">Reference proteome</keyword>
<dbReference type="InterPro" id="IPR003374">
    <property type="entry name" value="ApbE-like_sf"/>
</dbReference>
<dbReference type="KEGG" id="halc:EY643_17050"/>
<keyword evidence="5 11" id="KW-0808">Transferase</keyword>
<dbReference type="AlphaFoldDB" id="A0A5P9NN57"/>
<keyword evidence="13" id="KW-0449">Lipoprotein</keyword>
<keyword evidence="13" id="KW-0732">Signal</keyword>
<evidence type="ECO:0000313" key="14">
    <source>
        <dbReference type="EMBL" id="QFU77227.1"/>
    </source>
</evidence>
<dbReference type="InterPro" id="IPR024932">
    <property type="entry name" value="ApbE"/>
</dbReference>
<keyword evidence="6 11" id="KW-0479">Metal-binding</keyword>
<feature type="binding site" evidence="12">
    <location>
        <position position="176"/>
    </location>
    <ligand>
        <name>Mg(2+)</name>
        <dbReference type="ChEBI" id="CHEBI:18420"/>
    </ligand>
</feature>
<evidence type="ECO:0000256" key="8">
    <source>
        <dbReference type="ARBA" id="ARBA00022842"/>
    </source>
</evidence>
<dbReference type="PANTHER" id="PTHR30040">
    <property type="entry name" value="THIAMINE BIOSYNTHESIS LIPOPROTEIN APBE"/>
    <property type="match status" value="1"/>
</dbReference>
<dbReference type="GO" id="GO:0016740">
    <property type="term" value="F:transferase activity"/>
    <property type="evidence" value="ECO:0007669"/>
    <property type="project" value="UniProtKB-UniRule"/>
</dbReference>
<keyword evidence="13" id="KW-1003">Cell membrane</keyword>
<comment type="subcellular location">
    <subcellularLocation>
        <location evidence="13">Cell inner membrane</location>
        <topology evidence="13">Lipid-anchor</topology>
        <orientation evidence="13">Periplasmic side</orientation>
    </subcellularLocation>
</comment>
<feature type="chain" id="PRO_5025098688" description="FAD:protein FMN transferase" evidence="13">
    <location>
        <begin position="26"/>
        <end position="334"/>
    </location>
</feature>
<evidence type="ECO:0000256" key="1">
    <source>
        <dbReference type="ARBA" id="ARBA00008282"/>
    </source>
</evidence>
<evidence type="ECO:0000256" key="7">
    <source>
        <dbReference type="ARBA" id="ARBA00022827"/>
    </source>
</evidence>
<comment type="catalytic activity">
    <reaction evidence="10 11 13">
        <text>L-threonyl-[protein] + FAD = FMN-L-threonyl-[protein] + AMP + H(+)</text>
        <dbReference type="Rhea" id="RHEA:36847"/>
        <dbReference type="Rhea" id="RHEA-COMP:11060"/>
        <dbReference type="Rhea" id="RHEA-COMP:11061"/>
        <dbReference type="ChEBI" id="CHEBI:15378"/>
        <dbReference type="ChEBI" id="CHEBI:30013"/>
        <dbReference type="ChEBI" id="CHEBI:57692"/>
        <dbReference type="ChEBI" id="CHEBI:74257"/>
        <dbReference type="ChEBI" id="CHEBI:456215"/>
        <dbReference type="EC" id="2.7.1.180"/>
    </reaction>
</comment>
<dbReference type="EMBL" id="CP036422">
    <property type="protein sequence ID" value="QFU77227.1"/>
    <property type="molecule type" value="Genomic_DNA"/>
</dbReference>
<dbReference type="RefSeq" id="WP_153240372.1">
    <property type="nucleotide sequence ID" value="NZ_CP036422.1"/>
</dbReference>
<comment type="cofactor">
    <cofactor evidence="12">
        <name>Mg(2+)</name>
        <dbReference type="ChEBI" id="CHEBI:18420"/>
    </cofactor>
    <cofactor evidence="12">
        <name>Mn(2+)</name>
        <dbReference type="ChEBI" id="CHEBI:29035"/>
    </cofactor>
    <text evidence="12">Magnesium. Can also use manganese.</text>
</comment>
<keyword evidence="7 11" id="KW-0274">FAD</keyword>
<evidence type="ECO:0000256" key="6">
    <source>
        <dbReference type="ARBA" id="ARBA00022723"/>
    </source>
</evidence>
<dbReference type="GO" id="GO:0005886">
    <property type="term" value="C:plasma membrane"/>
    <property type="evidence" value="ECO:0007669"/>
    <property type="project" value="UniProtKB-SubCell"/>
</dbReference>
<protein>
    <recommendedName>
        <fullName evidence="3 11">FAD:protein FMN transferase</fullName>
        <ecNumber evidence="2 11">2.7.1.180</ecNumber>
    </recommendedName>
    <alternativeName>
        <fullName evidence="9 11">Flavin transferase</fullName>
    </alternativeName>
</protein>
<evidence type="ECO:0000256" key="12">
    <source>
        <dbReference type="PIRSR" id="PIRSR006268-2"/>
    </source>
</evidence>
<keyword evidence="13" id="KW-0472">Membrane</keyword>
<dbReference type="Proteomes" id="UP000326287">
    <property type="component" value="Chromosome"/>
</dbReference>
<dbReference type="SUPFAM" id="SSF143631">
    <property type="entry name" value="ApbE-like"/>
    <property type="match status" value="1"/>
</dbReference>
<dbReference type="OrthoDB" id="9778595at2"/>
<name>A0A5P9NN57_9GAMM</name>
<organism evidence="14 15">
    <name type="scientific">Halioglobus maricola</name>
    <dbReference type="NCBI Taxonomy" id="2601894"/>
    <lineage>
        <taxon>Bacteria</taxon>
        <taxon>Pseudomonadati</taxon>
        <taxon>Pseudomonadota</taxon>
        <taxon>Gammaproteobacteria</taxon>
        <taxon>Cellvibrionales</taxon>
        <taxon>Halieaceae</taxon>
        <taxon>Halioglobus</taxon>
    </lineage>
</organism>
<keyword evidence="13" id="KW-0997">Cell inner membrane</keyword>
<evidence type="ECO:0000256" key="3">
    <source>
        <dbReference type="ARBA" id="ARBA00016337"/>
    </source>
</evidence>
<dbReference type="GO" id="GO:0046872">
    <property type="term" value="F:metal ion binding"/>
    <property type="evidence" value="ECO:0007669"/>
    <property type="project" value="UniProtKB-UniRule"/>
</dbReference>
<feature type="binding site" evidence="12">
    <location>
        <position position="287"/>
    </location>
    <ligand>
        <name>Mg(2+)</name>
        <dbReference type="ChEBI" id="CHEBI:18420"/>
    </ligand>
</feature>
<dbReference type="PANTHER" id="PTHR30040:SF2">
    <property type="entry name" value="FAD:PROTEIN FMN TRANSFERASE"/>
    <property type="match status" value="1"/>
</dbReference>
<gene>
    <name evidence="14" type="ORF">EY643_17050</name>
</gene>
<comment type="similarity">
    <text evidence="1 11 13">Belongs to the ApbE family.</text>
</comment>
<evidence type="ECO:0000256" key="4">
    <source>
        <dbReference type="ARBA" id="ARBA00022630"/>
    </source>
</evidence>
<dbReference type="Pfam" id="PF02424">
    <property type="entry name" value="ApbE"/>
    <property type="match status" value="1"/>
</dbReference>
<dbReference type="Gene3D" id="3.10.520.10">
    <property type="entry name" value="ApbE-like domains"/>
    <property type="match status" value="1"/>
</dbReference>
<dbReference type="PROSITE" id="PS51257">
    <property type="entry name" value="PROKAR_LIPOPROTEIN"/>
    <property type="match status" value="1"/>
</dbReference>
<evidence type="ECO:0000256" key="13">
    <source>
        <dbReference type="RuleBase" id="RU363002"/>
    </source>
</evidence>
<comment type="function">
    <text evidence="13">Flavin transferase that catalyzes the transfer of the FMN moiety of FAD and its covalent binding to the hydroxyl group of a threonine residue in a target flavoprotein.</text>
</comment>
<dbReference type="EC" id="2.7.1.180" evidence="2 11"/>
<evidence type="ECO:0000256" key="2">
    <source>
        <dbReference type="ARBA" id="ARBA00011955"/>
    </source>
</evidence>
<evidence type="ECO:0000256" key="5">
    <source>
        <dbReference type="ARBA" id="ARBA00022679"/>
    </source>
</evidence>
<evidence type="ECO:0000256" key="9">
    <source>
        <dbReference type="ARBA" id="ARBA00031306"/>
    </source>
</evidence>
<evidence type="ECO:0000256" key="10">
    <source>
        <dbReference type="ARBA" id="ARBA00048540"/>
    </source>
</evidence>
<feature type="binding site" evidence="12">
    <location>
        <position position="291"/>
    </location>
    <ligand>
        <name>Mg(2+)</name>
        <dbReference type="ChEBI" id="CHEBI:18420"/>
    </ligand>
</feature>
<keyword evidence="4 11" id="KW-0285">Flavoprotein</keyword>